<name>A0A699HUE6_TANCI</name>
<dbReference type="EMBL" id="BKCJ010201610">
    <property type="protein sequence ID" value="GEY70215.1"/>
    <property type="molecule type" value="Genomic_DNA"/>
</dbReference>
<keyword evidence="1" id="KW-0548">Nucleotidyltransferase</keyword>
<sequence>MCNDSLESNHVEFWEEVNVSQTWVNPVLVEEVRVENVSQTGVNPVLSKEVSAENVSNEESFVGMKSDMVNEKENVVNSQKVNSQKGDKEGRKVSYANIMSNNSLDNKLDLIPTETNEDGIEVVVFDEEIVNEGSKKWELTVCGYFTGYKMSYQELRYNLFRM</sequence>
<dbReference type="AlphaFoldDB" id="A0A699HUE6"/>
<dbReference type="GO" id="GO:0003964">
    <property type="term" value="F:RNA-directed DNA polymerase activity"/>
    <property type="evidence" value="ECO:0007669"/>
    <property type="project" value="UniProtKB-KW"/>
</dbReference>
<organism evidence="1">
    <name type="scientific">Tanacetum cinerariifolium</name>
    <name type="common">Dalmatian daisy</name>
    <name type="synonym">Chrysanthemum cinerariifolium</name>
    <dbReference type="NCBI Taxonomy" id="118510"/>
    <lineage>
        <taxon>Eukaryota</taxon>
        <taxon>Viridiplantae</taxon>
        <taxon>Streptophyta</taxon>
        <taxon>Embryophyta</taxon>
        <taxon>Tracheophyta</taxon>
        <taxon>Spermatophyta</taxon>
        <taxon>Magnoliopsida</taxon>
        <taxon>eudicotyledons</taxon>
        <taxon>Gunneridae</taxon>
        <taxon>Pentapetalae</taxon>
        <taxon>asterids</taxon>
        <taxon>campanulids</taxon>
        <taxon>Asterales</taxon>
        <taxon>Asteraceae</taxon>
        <taxon>Asteroideae</taxon>
        <taxon>Anthemideae</taxon>
        <taxon>Anthemidinae</taxon>
        <taxon>Tanacetum</taxon>
    </lineage>
</organism>
<keyword evidence="1" id="KW-0808">Transferase</keyword>
<proteinExistence type="predicted"/>
<accession>A0A699HUE6</accession>
<protein>
    <submittedName>
        <fullName evidence="1">RNA-directed DNA polymerase, eukaryota, reverse transcriptase zinc-binding domain protein</fullName>
    </submittedName>
</protein>
<reference evidence="1" key="1">
    <citation type="journal article" date="2019" name="Sci. Rep.">
        <title>Draft genome of Tanacetum cinerariifolium, the natural source of mosquito coil.</title>
        <authorList>
            <person name="Yamashiro T."/>
            <person name="Shiraishi A."/>
            <person name="Satake H."/>
            <person name="Nakayama K."/>
        </authorList>
    </citation>
    <scope>NUCLEOTIDE SEQUENCE</scope>
</reference>
<comment type="caution">
    <text evidence="1">The sequence shown here is derived from an EMBL/GenBank/DDBJ whole genome shotgun (WGS) entry which is preliminary data.</text>
</comment>
<gene>
    <name evidence="1" type="ORF">Tci_442189</name>
</gene>
<keyword evidence="1" id="KW-0695">RNA-directed DNA polymerase</keyword>
<evidence type="ECO:0000313" key="1">
    <source>
        <dbReference type="EMBL" id="GEY70215.1"/>
    </source>
</evidence>